<dbReference type="Pfam" id="PF18073">
    <property type="entry name" value="Zn_ribbon_LapB"/>
    <property type="match status" value="1"/>
</dbReference>
<dbReference type="GO" id="GO:0005506">
    <property type="term" value="F:iron ion binding"/>
    <property type="evidence" value="ECO:0007669"/>
    <property type="project" value="UniProtKB-UniRule"/>
</dbReference>
<proteinExistence type="inferred from homology"/>
<dbReference type="GO" id="GO:0009898">
    <property type="term" value="C:cytoplasmic side of plasma membrane"/>
    <property type="evidence" value="ECO:0007669"/>
    <property type="project" value="UniProtKB-UniRule"/>
</dbReference>
<dbReference type="InterPro" id="IPR019734">
    <property type="entry name" value="TPR_rpt"/>
</dbReference>
<feature type="binding site" evidence="4">
    <location>
        <position position="366"/>
    </location>
    <ligand>
        <name>Fe cation</name>
        <dbReference type="ChEBI" id="CHEBI:24875"/>
    </ligand>
</feature>
<evidence type="ECO:0000256" key="4">
    <source>
        <dbReference type="HAMAP-Rule" id="MF_00994"/>
    </source>
</evidence>
<dbReference type="InterPro" id="IPR030865">
    <property type="entry name" value="LapB"/>
</dbReference>
<reference evidence="6 7" key="1">
    <citation type="journal article" date="2014" name="ISME J.">
        <title>Candidatus Competibacter-lineage genomes retrieved from metagenomes reveal functional metabolic diversity.</title>
        <authorList>
            <person name="McIlroy S.J."/>
            <person name="Albertsen M."/>
            <person name="Andresen E.K."/>
            <person name="Saunders A.M."/>
            <person name="Kristiansen R."/>
            <person name="Stokholm-Bjerregaard M."/>
            <person name="Nielsen K.L."/>
            <person name="Nielsen P.H."/>
        </authorList>
    </citation>
    <scope>NUCLEOTIDE SEQUENCE [LARGE SCALE GENOMIC DNA]</scope>
    <source>
        <strain evidence="6 7">Run_B_J11</strain>
    </source>
</reference>
<evidence type="ECO:0000313" key="7">
    <source>
        <dbReference type="Proteomes" id="UP000019184"/>
    </source>
</evidence>
<evidence type="ECO:0000256" key="2">
    <source>
        <dbReference type="ARBA" id="ARBA00022737"/>
    </source>
</evidence>
<dbReference type="HAMAP" id="MF_00994">
    <property type="entry name" value="LPS_assembly_LapB"/>
    <property type="match status" value="1"/>
</dbReference>
<dbReference type="PANTHER" id="PTHR45586">
    <property type="entry name" value="TPR REPEAT-CONTAINING PROTEIN PA4667"/>
    <property type="match status" value="1"/>
</dbReference>
<dbReference type="RefSeq" id="WP_051497683.1">
    <property type="nucleotide sequence ID" value="NZ_CBTK010000132.1"/>
</dbReference>
<accession>A0A7U7GB77</accession>
<feature type="topological domain" description="Cytoplasmic" evidence="4">
    <location>
        <begin position="32"/>
        <end position="401"/>
    </location>
</feature>
<dbReference type="PANTHER" id="PTHR45586:SF1">
    <property type="entry name" value="LIPOPOLYSACCHARIDE ASSEMBLY PROTEIN B"/>
    <property type="match status" value="1"/>
</dbReference>
<gene>
    <name evidence="4" type="primary">lapB</name>
    <name evidence="6" type="ORF">BN874_2170008</name>
</gene>
<dbReference type="GO" id="GO:0008653">
    <property type="term" value="P:lipopolysaccharide metabolic process"/>
    <property type="evidence" value="ECO:0007669"/>
    <property type="project" value="InterPro"/>
</dbReference>
<dbReference type="AlphaFoldDB" id="A0A7U7GB77"/>
<keyword evidence="4" id="KW-0812">Transmembrane</keyword>
<comment type="similarity">
    <text evidence="4">Belongs to the LapB family.</text>
</comment>
<dbReference type="Pfam" id="PF13432">
    <property type="entry name" value="TPR_16"/>
    <property type="match status" value="2"/>
</dbReference>
<keyword evidence="4" id="KW-1133">Transmembrane helix</keyword>
<dbReference type="GO" id="GO:0046890">
    <property type="term" value="P:regulation of lipid biosynthetic process"/>
    <property type="evidence" value="ECO:0007669"/>
    <property type="project" value="UniProtKB-UniRule"/>
</dbReference>
<evidence type="ECO:0000256" key="1">
    <source>
        <dbReference type="ARBA" id="ARBA00022723"/>
    </source>
</evidence>
<keyword evidence="4" id="KW-0408">Iron</keyword>
<name>A0A7U7GB77_9GAMM</name>
<dbReference type="SUPFAM" id="SSF48452">
    <property type="entry name" value="TPR-like"/>
    <property type="match status" value="1"/>
</dbReference>
<dbReference type="SMART" id="SM00028">
    <property type="entry name" value="TPR"/>
    <property type="match status" value="6"/>
</dbReference>
<comment type="caution">
    <text evidence="6">The sequence shown here is derived from an EMBL/GenBank/DDBJ whole genome shotgun (WGS) entry which is preliminary data.</text>
</comment>
<dbReference type="InterPro" id="IPR011990">
    <property type="entry name" value="TPR-like_helical_dom_sf"/>
</dbReference>
<dbReference type="Proteomes" id="UP000019184">
    <property type="component" value="Unassembled WGS sequence"/>
</dbReference>
<dbReference type="EMBL" id="CBTK010000132">
    <property type="protein sequence ID" value="CDH45217.1"/>
    <property type="molecule type" value="Genomic_DNA"/>
</dbReference>
<dbReference type="OrthoDB" id="507476at2"/>
<dbReference type="NCBIfam" id="NF008757">
    <property type="entry name" value="PRK11788.1-5"/>
    <property type="match status" value="1"/>
</dbReference>
<keyword evidence="7" id="KW-1185">Reference proteome</keyword>
<keyword evidence="4" id="KW-0997">Cell inner membrane</keyword>
<dbReference type="Gene3D" id="1.25.40.10">
    <property type="entry name" value="Tetratricopeptide repeat domain"/>
    <property type="match status" value="1"/>
</dbReference>
<keyword evidence="3 4" id="KW-0802">TPR repeat</keyword>
<sequence>MLTDGKFVLKIMMELLWLLLPVAAASGWWVAQREYTGKRNGATIRNAEYFKGLNYLIDDKPDQAIEVFTRMADVDRDTAETHLTLGNLFRRRGEVDRAIHIHASLIARPNLTTNQRCCALFELGEDYLRAGLFDRAEELFRELLDQPDYTEVALSRLVHIFQQEKDWQQAITYCDRLERISSESKQRETAHFCCELAEVANQRRQDDAAKAWLLDALARDPDCARASLLLGRLSIRASDYQAAIVALQVVEQQDRGYFPEVIAPLGQCYGALGRLDEWVAYLWEVQQRDHGGRITDALADWLMRQEGEEAALQFLERELRDYPTLLGLRRLVEIKLRRGEGAEYADLKALHCVSTQMLNSAARYHCVNCGFVVKSLHWCCPSCQRWNTIKPMSDLVMKTNA</sequence>
<feature type="binding site" evidence="4">
    <location>
        <position position="380"/>
    </location>
    <ligand>
        <name>Fe cation</name>
        <dbReference type="ChEBI" id="CHEBI:24875"/>
    </ligand>
</feature>
<evidence type="ECO:0000256" key="3">
    <source>
        <dbReference type="ARBA" id="ARBA00022803"/>
    </source>
</evidence>
<feature type="binding site" evidence="4">
    <location>
        <position position="369"/>
    </location>
    <ligand>
        <name>Fe cation</name>
        <dbReference type="ChEBI" id="CHEBI:24875"/>
    </ligand>
</feature>
<evidence type="ECO:0000313" key="6">
    <source>
        <dbReference type="EMBL" id="CDH45217.1"/>
    </source>
</evidence>
<dbReference type="InterPro" id="IPR041166">
    <property type="entry name" value="Rubredoxin_2"/>
</dbReference>
<organism evidence="6 7">
    <name type="scientific">Candidatus Contendobacter odensis Run_B_J11</name>
    <dbReference type="NCBI Taxonomy" id="1400861"/>
    <lineage>
        <taxon>Bacteria</taxon>
        <taxon>Pseudomonadati</taxon>
        <taxon>Pseudomonadota</taxon>
        <taxon>Gammaproteobacteria</taxon>
        <taxon>Candidatus Competibacteraceae</taxon>
        <taxon>Candidatus Contendibacter</taxon>
    </lineage>
</organism>
<feature type="binding site" evidence="4">
    <location>
        <position position="383"/>
    </location>
    <ligand>
        <name>Fe cation</name>
        <dbReference type="ChEBI" id="CHEBI:24875"/>
    </ligand>
</feature>
<keyword evidence="1 4" id="KW-0479">Metal-binding</keyword>
<evidence type="ECO:0000259" key="5">
    <source>
        <dbReference type="Pfam" id="PF18073"/>
    </source>
</evidence>
<comment type="subcellular location">
    <subcellularLocation>
        <location evidence="4">Cell inner membrane</location>
        <topology evidence="4">Single-pass membrane protein</topology>
        <orientation evidence="4">Cytoplasmic side</orientation>
    </subcellularLocation>
</comment>
<protein>
    <recommendedName>
        <fullName evidence="4">Lipopolysaccharide assembly protein B</fullName>
    </recommendedName>
</protein>
<dbReference type="InterPro" id="IPR051012">
    <property type="entry name" value="CellSynth/LPSAsmb/PSIAsmb"/>
</dbReference>
<feature type="domain" description="LapB rubredoxin metal binding" evidence="5">
    <location>
        <begin position="364"/>
        <end position="391"/>
    </location>
</feature>
<keyword evidence="4" id="KW-0472">Membrane</keyword>
<comment type="function">
    <text evidence="4">Modulates cellular lipopolysaccharide (LPS) levels by regulating LpxC, which is involved in lipid A biosynthesis. May act by modulating the proteolytic activity of FtsH towards LpxC. May also coordinate assembly of proteins involved in LPS synthesis at the plasma membrane.</text>
</comment>
<keyword evidence="2 4" id="KW-0677">Repeat</keyword>
<keyword evidence="4" id="KW-1003">Cell membrane</keyword>